<keyword evidence="1 4" id="KW-0808">Transferase</keyword>
<accession>A0A927F706</accession>
<evidence type="ECO:0000256" key="1">
    <source>
        <dbReference type="ARBA" id="ARBA00022679"/>
    </source>
</evidence>
<dbReference type="Gene3D" id="3.40.630.30">
    <property type="match status" value="1"/>
</dbReference>
<proteinExistence type="predicted"/>
<evidence type="ECO:0000313" key="4">
    <source>
        <dbReference type="EMBL" id="MBD5779029.1"/>
    </source>
</evidence>
<dbReference type="PROSITE" id="PS51186">
    <property type="entry name" value="GNAT"/>
    <property type="match status" value="1"/>
</dbReference>
<gene>
    <name evidence="4" type="ORF">IEN85_05955</name>
</gene>
<protein>
    <submittedName>
        <fullName evidence="4">GNAT family acetyltransferase</fullName>
        <ecNumber evidence="4">2.3.1.-</ecNumber>
    </submittedName>
</protein>
<reference evidence="4" key="1">
    <citation type="submission" date="2020-09" db="EMBL/GenBank/DDBJ databases">
        <title>Pelagicoccus enzymogenes sp. nov. with an EPS production, isolated from marine sediment.</title>
        <authorList>
            <person name="Feng X."/>
        </authorList>
    </citation>
    <scope>NUCLEOTIDE SEQUENCE</scope>
    <source>
        <strain evidence="4">NFK12</strain>
    </source>
</reference>
<comment type="caution">
    <text evidence="4">The sequence shown here is derived from an EMBL/GenBank/DDBJ whole genome shotgun (WGS) entry which is preliminary data.</text>
</comment>
<keyword evidence="2 4" id="KW-0012">Acyltransferase</keyword>
<evidence type="ECO:0000259" key="3">
    <source>
        <dbReference type="PROSITE" id="PS51186"/>
    </source>
</evidence>
<dbReference type="PANTHER" id="PTHR43877">
    <property type="entry name" value="AMINOALKYLPHOSPHONATE N-ACETYLTRANSFERASE-RELATED-RELATED"/>
    <property type="match status" value="1"/>
</dbReference>
<name>A0A927F706_9BACT</name>
<evidence type="ECO:0000313" key="5">
    <source>
        <dbReference type="Proteomes" id="UP000622317"/>
    </source>
</evidence>
<dbReference type="CDD" id="cd04301">
    <property type="entry name" value="NAT_SF"/>
    <property type="match status" value="1"/>
</dbReference>
<sequence length="139" mass="15606">MKIRPYQTEDEAALIELWRDCNLLVPHNNPLLDIGRKLAVNPEWFAVGIEKGTLVASIMAGYDGHRGWINYLAVTPTQRGKGFARQLMEFAETTLTDAGCPKINLQIRSSNQQAQAFYEKLGYTIDPVVSMGKRLIPDN</sequence>
<dbReference type="InterPro" id="IPR050832">
    <property type="entry name" value="Bact_Acetyltransf"/>
</dbReference>
<dbReference type="EC" id="2.3.1.-" evidence="4"/>
<evidence type="ECO:0000256" key="2">
    <source>
        <dbReference type="ARBA" id="ARBA00023315"/>
    </source>
</evidence>
<dbReference type="Pfam" id="PF00583">
    <property type="entry name" value="Acetyltransf_1"/>
    <property type="match status" value="1"/>
</dbReference>
<dbReference type="EMBL" id="JACYFG010000006">
    <property type="protein sequence ID" value="MBD5779029.1"/>
    <property type="molecule type" value="Genomic_DNA"/>
</dbReference>
<dbReference type="NCBIfam" id="NF002959">
    <property type="entry name" value="PRK03624.1"/>
    <property type="match status" value="1"/>
</dbReference>
<keyword evidence="5" id="KW-1185">Reference proteome</keyword>
<organism evidence="4 5">
    <name type="scientific">Pelagicoccus enzymogenes</name>
    <dbReference type="NCBI Taxonomy" id="2773457"/>
    <lineage>
        <taxon>Bacteria</taxon>
        <taxon>Pseudomonadati</taxon>
        <taxon>Verrucomicrobiota</taxon>
        <taxon>Opitutia</taxon>
        <taxon>Puniceicoccales</taxon>
        <taxon>Pelagicoccaceae</taxon>
        <taxon>Pelagicoccus</taxon>
    </lineage>
</organism>
<dbReference type="SUPFAM" id="SSF55729">
    <property type="entry name" value="Acyl-CoA N-acyltransferases (Nat)"/>
    <property type="match status" value="1"/>
</dbReference>
<dbReference type="Proteomes" id="UP000622317">
    <property type="component" value="Unassembled WGS sequence"/>
</dbReference>
<dbReference type="GO" id="GO:0016747">
    <property type="term" value="F:acyltransferase activity, transferring groups other than amino-acyl groups"/>
    <property type="evidence" value="ECO:0007669"/>
    <property type="project" value="InterPro"/>
</dbReference>
<dbReference type="InterPro" id="IPR016181">
    <property type="entry name" value="Acyl_CoA_acyltransferase"/>
</dbReference>
<feature type="domain" description="N-acetyltransferase" evidence="3">
    <location>
        <begin position="1"/>
        <end position="139"/>
    </location>
</feature>
<dbReference type="InterPro" id="IPR000182">
    <property type="entry name" value="GNAT_dom"/>
</dbReference>
<dbReference type="RefSeq" id="WP_191616150.1">
    <property type="nucleotide sequence ID" value="NZ_JACYFG010000006.1"/>
</dbReference>
<dbReference type="AlphaFoldDB" id="A0A927F706"/>